<protein>
    <recommendedName>
        <fullName evidence="2">histidine kinase</fullName>
        <ecNumber evidence="2">2.7.13.3</ecNumber>
    </recommendedName>
</protein>
<comment type="catalytic activity">
    <reaction evidence="1">
        <text>ATP + protein L-histidine = ADP + protein N-phospho-L-histidine.</text>
        <dbReference type="EC" id="2.7.13.3"/>
    </reaction>
</comment>
<name>A0A094Q3W1_9ZZZZ</name>
<evidence type="ECO:0000313" key="9">
    <source>
        <dbReference type="EMBL" id="KGA18057.1"/>
    </source>
</evidence>
<dbReference type="PANTHER" id="PTHR24421">
    <property type="entry name" value="NITRATE/NITRITE SENSOR PROTEIN NARX-RELATED"/>
    <property type="match status" value="1"/>
</dbReference>
<sequence>MTHSERIKIAQELHDGIAQDLVALSYALDLLLAAPDTPSNTRIEIRNILFKVSALISSVRAEIFNLRAPELSSLEQSLQALLVEMHSSIKLKISEKDCALSVHVQDELLAISRELLRNTVKHSGASVIEIHVEKSENGVRYTYSDNGGGMSSSTTFGLGLQGIQERCSSIGGELVMANTPSGITFSIAIAS</sequence>
<dbReference type="SMART" id="SM00387">
    <property type="entry name" value="HATPase_c"/>
    <property type="match status" value="1"/>
</dbReference>
<evidence type="ECO:0000259" key="8">
    <source>
        <dbReference type="SMART" id="SM00387"/>
    </source>
</evidence>
<evidence type="ECO:0000256" key="4">
    <source>
        <dbReference type="ARBA" id="ARBA00022679"/>
    </source>
</evidence>
<evidence type="ECO:0000256" key="1">
    <source>
        <dbReference type="ARBA" id="ARBA00000085"/>
    </source>
</evidence>
<dbReference type="GO" id="GO:0005524">
    <property type="term" value="F:ATP binding"/>
    <property type="evidence" value="ECO:0007669"/>
    <property type="project" value="UniProtKB-KW"/>
</dbReference>
<dbReference type="InterPro" id="IPR003594">
    <property type="entry name" value="HATPase_dom"/>
</dbReference>
<dbReference type="PANTHER" id="PTHR24421:SF10">
    <property type="entry name" value="NITRATE_NITRITE SENSOR PROTEIN NARQ"/>
    <property type="match status" value="1"/>
</dbReference>
<dbReference type="InterPro" id="IPR036890">
    <property type="entry name" value="HATPase_C_sf"/>
</dbReference>
<evidence type="ECO:0000256" key="2">
    <source>
        <dbReference type="ARBA" id="ARBA00012438"/>
    </source>
</evidence>
<evidence type="ECO:0000256" key="5">
    <source>
        <dbReference type="ARBA" id="ARBA00022741"/>
    </source>
</evidence>
<dbReference type="Gene3D" id="3.30.565.10">
    <property type="entry name" value="Histidine kinase-like ATPase, C-terminal domain"/>
    <property type="match status" value="1"/>
</dbReference>
<organism evidence="9">
    <name type="scientific">freshwater metagenome</name>
    <dbReference type="NCBI Taxonomy" id="449393"/>
    <lineage>
        <taxon>unclassified sequences</taxon>
        <taxon>metagenomes</taxon>
        <taxon>ecological metagenomes</taxon>
    </lineage>
</organism>
<evidence type="ECO:0000256" key="7">
    <source>
        <dbReference type="ARBA" id="ARBA00022840"/>
    </source>
</evidence>
<dbReference type="Pfam" id="PF02518">
    <property type="entry name" value="HATPase_c"/>
    <property type="match status" value="1"/>
</dbReference>
<dbReference type="CDD" id="cd16917">
    <property type="entry name" value="HATPase_UhpB-NarQ-NarX-like"/>
    <property type="match status" value="1"/>
</dbReference>
<accession>A0A094Q3W1</accession>
<dbReference type="AlphaFoldDB" id="A0A094Q3W1"/>
<feature type="domain" description="Histidine kinase/HSP90-like ATPase" evidence="8">
    <location>
        <begin position="103"/>
        <end position="191"/>
    </location>
</feature>
<dbReference type="EC" id="2.7.13.3" evidence="2"/>
<keyword evidence="4" id="KW-0808">Transferase</keyword>
<dbReference type="SUPFAM" id="SSF55874">
    <property type="entry name" value="ATPase domain of HSP90 chaperone/DNA topoisomerase II/histidine kinase"/>
    <property type="match status" value="1"/>
</dbReference>
<evidence type="ECO:0000256" key="3">
    <source>
        <dbReference type="ARBA" id="ARBA00022553"/>
    </source>
</evidence>
<gene>
    <name evidence="9" type="ORF">GM50_9905</name>
</gene>
<keyword evidence="3" id="KW-0597">Phosphoprotein</keyword>
<keyword evidence="7" id="KW-0067">ATP-binding</keyword>
<evidence type="ECO:0000256" key="6">
    <source>
        <dbReference type="ARBA" id="ARBA00022777"/>
    </source>
</evidence>
<dbReference type="GO" id="GO:0016020">
    <property type="term" value="C:membrane"/>
    <property type="evidence" value="ECO:0007669"/>
    <property type="project" value="InterPro"/>
</dbReference>
<dbReference type="InterPro" id="IPR011712">
    <property type="entry name" value="Sig_transdc_His_kin_sub3_dim/P"/>
</dbReference>
<dbReference type="EMBL" id="JNSK01000031">
    <property type="protein sequence ID" value="KGA18057.1"/>
    <property type="molecule type" value="Genomic_DNA"/>
</dbReference>
<proteinExistence type="predicted"/>
<comment type="caution">
    <text evidence="9">The sequence shown here is derived from an EMBL/GenBank/DDBJ whole genome shotgun (WGS) entry which is preliminary data.</text>
</comment>
<dbReference type="GO" id="GO:0000155">
    <property type="term" value="F:phosphorelay sensor kinase activity"/>
    <property type="evidence" value="ECO:0007669"/>
    <property type="project" value="InterPro"/>
</dbReference>
<dbReference type="Pfam" id="PF07730">
    <property type="entry name" value="HisKA_3"/>
    <property type="match status" value="1"/>
</dbReference>
<keyword evidence="6" id="KW-0418">Kinase</keyword>
<keyword evidence="5" id="KW-0547">Nucleotide-binding</keyword>
<dbReference type="InterPro" id="IPR050482">
    <property type="entry name" value="Sensor_HK_TwoCompSys"/>
</dbReference>
<dbReference type="GO" id="GO:0046983">
    <property type="term" value="F:protein dimerization activity"/>
    <property type="evidence" value="ECO:0007669"/>
    <property type="project" value="InterPro"/>
</dbReference>
<reference evidence="9" key="1">
    <citation type="submission" date="2014-05" db="EMBL/GenBank/DDBJ databases">
        <title>Key roles for freshwater Actinobacteria revealed by deep metagenomic sequencing.</title>
        <authorList>
            <person name="Ghai R."/>
            <person name="Mizuno C.M."/>
            <person name="Picazo A."/>
            <person name="Camacho A."/>
            <person name="Rodriguez-Valera F."/>
        </authorList>
    </citation>
    <scope>NUCLEOTIDE SEQUENCE</scope>
</reference>